<proteinExistence type="predicted"/>
<feature type="region of interest" description="Disordered" evidence="1">
    <location>
        <begin position="843"/>
        <end position="869"/>
    </location>
</feature>
<dbReference type="OrthoDB" id="228501at2"/>
<reference evidence="3 4" key="1">
    <citation type="submission" date="2019-02" db="EMBL/GenBank/DDBJ databases">
        <title>Deep-cultivation of Planctomycetes and their phenomic and genomic characterization uncovers novel biology.</title>
        <authorList>
            <person name="Wiegand S."/>
            <person name="Jogler M."/>
            <person name="Boedeker C."/>
            <person name="Pinto D."/>
            <person name="Vollmers J."/>
            <person name="Rivas-Marin E."/>
            <person name="Kohn T."/>
            <person name="Peeters S.H."/>
            <person name="Heuer A."/>
            <person name="Rast P."/>
            <person name="Oberbeckmann S."/>
            <person name="Bunk B."/>
            <person name="Jeske O."/>
            <person name="Meyerdierks A."/>
            <person name="Storesund J.E."/>
            <person name="Kallscheuer N."/>
            <person name="Luecker S."/>
            <person name="Lage O.M."/>
            <person name="Pohl T."/>
            <person name="Merkel B.J."/>
            <person name="Hornburger P."/>
            <person name="Mueller R.-W."/>
            <person name="Bruemmer F."/>
            <person name="Labrenz M."/>
            <person name="Spormann A.M."/>
            <person name="Op Den Camp H."/>
            <person name="Overmann J."/>
            <person name="Amann R."/>
            <person name="Jetten M.S.M."/>
            <person name="Mascher T."/>
            <person name="Medema M.H."/>
            <person name="Devos D.P."/>
            <person name="Kaster A.-K."/>
            <person name="Ovreas L."/>
            <person name="Rohde M."/>
            <person name="Galperin M.Y."/>
            <person name="Jogler C."/>
        </authorList>
    </citation>
    <scope>NUCLEOTIDE SEQUENCE [LARGE SCALE GENOMIC DNA]</scope>
    <source>
        <strain evidence="3 4">Pla52n</strain>
    </source>
</reference>
<feature type="compositionally biased region" description="Polar residues" evidence="1">
    <location>
        <begin position="345"/>
        <end position="358"/>
    </location>
</feature>
<feature type="compositionally biased region" description="Basic and acidic residues" evidence="1">
    <location>
        <begin position="425"/>
        <end position="437"/>
    </location>
</feature>
<feature type="compositionally biased region" description="Acidic residues" evidence="1">
    <location>
        <begin position="266"/>
        <end position="281"/>
    </location>
</feature>
<dbReference type="Proteomes" id="UP000320176">
    <property type="component" value="Unassembled WGS sequence"/>
</dbReference>
<feature type="region of interest" description="Disordered" evidence="1">
    <location>
        <begin position="62"/>
        <end position="133"/>
    </location>
</feature>
<feature type="signal peptide" evidence="2">
    <location>
        <begin position="1"/>
        <end position="40"/>
    </location>
</feature>
<evidence type="ECO:0000313" key="3">
    <source>
        <dbReference type="EMBL" id="TWT93916.1"/>
    </source>
</evidence>
<protein>
    <submittedName>
        <fullName evidence="3">Uncharacterized protein</fullName>
    </submittedName>
</protein>
<organism evidence="3 4">
    <name type="scientific">Stieleria varia</name>
    <dbReference type="NCBI Taxonomy" id="2528005"/>
    <lineage>
        <taxon>Bacteria</taxon>
        <taxon>Pseudomonadati</taxon>
        <taxon>Planctomycetota</taxon>
        <taxon>Planctomycetia</taxon>
        <taxon>Pirellulales</taxon>
        <taxon>Pirellulaceae</taxon>
        <taxon>Stieleria</taxon>
    </lineage>
</organism>
<feature type="compositionally biased region" description="Polar residues" evidence="1">
    <location>
        <begin position="450"/>
        <end position="461"/>
    </location>
</feature>
<evidence type="ECO:0000256" key="1">
    <source>
        <dbReference type="SAM" id="MobiDB-lite"/>
    </source>
</evidence>
<feature type="chain" id="PRO_5022698500" evidence="2">
    <location>
        <begin position="41"/>
        <end position="869"/>
    </location>
</feature>
<name>A0A5C6A3D5_9BACT</name>
<dbReference type="EMBL" id="SJPN01000008">
    <property type="protein sequence ID" value="TWT93916.1"/>
    <property type="molecule type" value="Genomic_DNA"/>
</dbReference>
<gene>
    <name evidence="3" type="ORF">Pla52n_57440</name>
</gene>
<comment type="caution">
    <text evidence="3">The sequence shown here is derived from an EMBL/GenBank/DDBJ whole genome shotgun (WGS) entry which is preliminary data.</text>
</comment>
<dbReference type="RefSeq" id="WP_146522712.1">
    <property type="nucleotide sequence ID" value="NZ_CP151726.1"/>
</dbReference>
<evidence type="ECO:0000313" key="4">
    <source>
        <dbReference type="Proteomes" id="UP000320176"/>
    </source>
</evidence>
<keyword evidence="4" id="KW-1185">Reference proteome</keyword>
<feature type="compositionally biased region" description="Basic and acidic residues" evidence="1">
    <location>
        <begin position="401"/>
        <end position="411"/>
    </location>
</feature>
<dbReference type="AlphaFoldDB" id="A0A5C6A3D5"/>
<sequence precursor="true">MLTHLAERTTQHRRARFQRNLLRCCLVGSLIATTANPVTADDGKPSDLQLQAPLNSTLTVRPAERTWQARPVSAPATPRKSSVLDDSAESAAQLPKLPKTGSASPINNRFAGRDPFAPKPTEKQPLANKETLQPLPSFRAPVVGDGWVARDAINRVAPLTDPATTPVAPSTVAPSKVGDGTVGGATVGDITPDAVPNSSPNAATPATPSLTPTTESSTTPSAASKQPAAVDGWLNRNQSNSFRSGAIDAIEPSPATPVDANAGTDADIDASSESELADELPELPGSNPVPSFDLNEPTPSESSAIHSDDDESMSELEPLEPVLDTPALQPPPSLELGSAKPSMKAPTQETPSTKPSKNQPEDAQAEAIARRLLDQAAPELPKRLPTIEATRPLSDLDDEADRIARLPRKETAAPLAPNERASTGIEKRKPIDPRKLDPTPLPAFTDAKEIQNNVVSRSKPNASERDDIDSGDNEPRENEFVPSDENEMDTSGTAEARVGDLSLEDTAEDVSHSPLDYTGFPMPELRLTKESAQLKPGIERILKYFYDRPEVAPERSNWGMMHSIMVFGAQTQVRVGRTKYNAIAWIAGNNLCRGQRLLTNDHTGVKAKSGVGLQGHQGQFLAVMSLCNVPSSYTLYAGERRYTVNDLVEAEKKACKSGEELTFTLISLSHYLDTDATWRAADGQMWSIERLIDEELGQPIVGAACGGTHRLMGFGHALRKRRAEGKPITGHWLRAEKFTQDFVRYAYSLQNRDGSMSTDWFEGRADNGETDRKIQTTGHIVEWLLTVTPDSELQDPRLLRSVRYLHNAMYRDLDHDWSIGPKGHALRSLAMYHQRLYRAGTPWVQPTSQPARRSTQQANTHPQSTNRYR</sequence>
<evidence type="ECO:0000256" key="2">
    <source>
        <dbReference type="SAM" id="SignalP"/>
    </source>
</evidence>
<feature type="region of interest" description="Disordered" evidence="1">
    <location>
        <begin position="160"/>
        <end position="492"/>
    </location>
</feature>
<feature type="compositionally biased region" description="Acidic residues" evidence="1">
    <location>
        <begin position="308"/>
        <end position="318"/>
    </location>
</feature>
<keyword evidence="2" id="KW-0732">Signal</keyword>
<feature type="compositionally biased region" description="Polar residues" evidence="1">
    <location>
        <begin position="844"/>
        <end position="869"/>
    </location>
</feature>
<accession>A0A5C6A3D5</accession>
<feature type="compositionally biased region" description="Low complexity" evidence="1">
    <location>
        <begin position="194"/>
        <end position="224"/>
    </location>
</feature>